<gene>
    <name evidence="2" type="ORF">ACRB68_58760</name>
</gene>
<feature type="transmembrane region" description="Helical" evidence="1">
    <location>
        <begin position="6"/>
        <end position="23"/>
    </location>
</feature>
<feature type="transmembrane region" description="Helical" evidence="1">
    <location>
        <begin position="230"/>
        <end position="255"/>
    </location>
</feature>
<keyword evidence="1" id="KW-0472">Membrane</keyword>
<keyword evidence="3" id="KW-1185">Reference proteome</keyword>
<feature type="transmembrane region" description="Helical" evidence="1">
    <location>
        <begin position="150"/>
        <end position="183"/>
    </location>
</feature>
<dbReference type="AlphaFoldDB" id="A0A7K0C4M6"/>
<feature type="transmembrane region" description="Helical" evidence="1">
    <location>
        <begin position="204"/>
        <end position="224"/>
    </location>
</feature>
<comment type="caution">
    <text evidence="2">The sequence shown here is derived from an EMBL/GenBank/DDBJ whole genome shotgun (WGS) entry which is preliminary data.</text>
</comment>
<dbReference type="RefSeq" id="WP_153538243.1">
    <property type="nucleotide sequence ID" value="NZ_WEGH01000004.1"/>
</dbReference>
<dbReference type="OrthoDB" id="3482270at2"/>
<feature type="transmembrane region" description="Helical" evidence="1">
    <location>
        <begin position="69"/>
        <end position="91"/>
    </location>
</feature>
<keyword evidence="1" id="KW-0812">Transmembrane</keyword>
<evidence type="ECO:0000313" key="2">
    <source>
        <dbReference type="EMBL" id="MQY07774.1"/>
    </source>
</evidence>
<protein>
    <submittedName>
        <fullName evidence="2">Uncharacterized protein</fullName>
    </submittedName>
</protein>
<accession>A0A7K0C4M6</accession>
<name>A0A7K0C4M6_9ACTN</name>
<dbReference type="Proteomes" id="UP000487268">
    <property type="component" value="Unassembled WGS sequence"/>
</dbReference>
<organism evidence="2 3">
    <name type="scientific">Actinomadura macrotermitis</name>
    <dbReference type="NCBI Taxonomy" id="2585200"/>
    <lineage>
        <taxon>Bacteria</taxon>
        <taxon>Bacillati</taxon>
        <taxon>Actinomycetota</taxon>
        <taxon>Actinomycetes</taxon>
        <taxon>Streptosporangiales</taxon>
        <taxon>Thermomonosporaceae</taxon>
        <taxon>Actinomadura</taxon>
    </lineage>
</organism>
<keyword evidence="1" id="KW-1133">Transmembrane helix</keyword>
<evidence type="ECO:0000256" key="1">
    <source>
        <dbReference type="SAM" id="Phobius"/>
    </source>
</evidence>
<feature type="transmembrane region" description="Helical" evidence="1">
    <location>
        <begin position="103"/>
        <end position="123"/>
    </location>
</feature>
<reference evidence="2 3" key="1">
    <citation type="submission" date="2019-10" db="EMBL/GenBank/DDBJ databases">
        <title>Actinomadura rubteroloni sp. nov. and Actinomadura macrotermitis sp. nov., isolated from the gut of fungus growing-termite Macrotermes natalensis.</title>
        <authorList>
            <person name="Benndorf R."/>
            <person name="Martin K."/>
            <person name="Kuefner M."/>
            <person name="De Beer W."/>
            <person name="Kaster A.-K."/>
            <person name="Vollmers J."/>
            <person name="Poulsen M."/>
            <person name="Beemelmanns C."/>
        </authorList>
    </citation>
    <scope>NUCLEOTIDE SEQUENCE [LARGE SCALE GENOMIC DNA]</scope>
    <source>
        <strain evidence="2 3">RB68</strain>
    </source>
</reference>
<evidence type="ECO:0000313" key="3">
    <source>
        <dbReference type="Proteomes" id="UP000487268"/>
    </source>
</evidence>
<sequence length="266" mass="27502">MLGVYADVPWSYAAGAGIALAAAHQLRLGRAGRHFALALLYGGLVFVPASLSVAAAYPEWATLQERASLPGGFLPGLGALELALLAAGFLLTRWAIAAGRTRWAVLQVLLPCLVMAVLLVHGWKRLISLDRAGYAHFPELRRVDDLRPLLAHAVTFLTSGLALTLLFTGALTVGALALIMGILHQFGLTDAGVREGPGLIRAGLAGVITIAGTLAVAALIGLLLQGVGPLGVLAVVPVLWLAIAARGGYASLLVADLALPPGREKT</sequence>
<proteinExistence type="predicted"/>
<dbReference type="EMBL" id="WEGH01000004">
    <property type="protein sequence ID" value="MQY07774.1"/>
    <property type="molecule type" value="Genomic_DNA"/>
</dbReference>
<feature type="transmembrane region" description="Helical" evidence="1">
    <location>
        <begin position="35"/>
        <end position="57"/>
    </location>
</feature>